<comment type="caution">
    <text evidence="1">The sequence shown here is derived from an EMBL/GenBank/DDBJ whole genome shotgun (WGS) entry which is preliminary data.</text>
</comment>
<name>A0AAJ0U696_9GAMM</name>
<dbReference type="AlphaFoldDB" id="A0AAJ0U696"/>
<evidence type="ECO:0000313" key="1">
    <source>
        <dbReference type="EMBL" id="MBK1706080.1"/>
    </source>
</evidence>
<evidence type="ECO:0000313" key="2">
    <source>
        <dbReference type="Proteomes" id="UP001296776"/>
    </source>
</evidence>
<keyword evidence="2" id="KW-1185">Reference proteome</keyword>
<accession>A0AAJ0U696</accession>
<sequence length="119" mass="13449">MPRSVANCVTTQVDEEKTMAMKEAKFNLANTHFIQNKLEKEDFAASSAANDLNDQHQKVVVELIAQKATPAKMMQSDFPSNSDTAVRDINVVVNYDDELWRTQGCFLSEFIPLVQQHCQ</sequence>
<reference evidence="1" key="1">
    <citation type="submission" date="2017-08" db="EMBL/GenBank/DDBJ databases">
        <authorList>
            <person name="Imhoff J.F."/>
            <person name="Rahn T."/>
            <person name="Kuenzel S."/>
            <person name="Neulinger S.C."/>
        </authorList>
    </citation>
    <scope>NUCLEOTIDE SEQUENCE</scope>
    <source>
        <strain evidence="1">DSM 11080</strain>
    </source>
</reference>
<protein>
    <submittedName>
        <fullName evidence="1">Uncharacterized protein</fullName>
    </submittedName>
</protein>
<organism evidence="1 2">
    <name type="scientific">Halochromatium glycolicum</name>
    <dbReference type="NCBI Taxonomy" id="85075"/>
    <lineage>
        <taxon>Bacteria</taxon>
        <taxon>Pseudomonadati</taxon>
        <taxon>Pseudomonadota</taxon>
        <taxon>Gammaproteobacteria</taxon>
        <taxon>Chromatiales</taxon>
        <taxon>Chromatiaceae</taxon>
        <taxon>Halochromatium</taxon>
    </lineage>
</organism>
<dbReference type="Proteomes" id="UP001296776">
    <property type="component" value="Unassembled WGS sequence"/>
</dbReference>
<dbReference type="EMBL" id="NRSJ01000033">
    <property type="protein sequence ID" value="MBK1706080.1"/>
    <property type="molecule type" value="Genomic_DNA"/>
</dbReference>
<reference evidence="1" key="2">
    <citation type="journal article" date="2020" name="Microorganisms">
        <title>Osmotic Adaptation and Compatible Solute Biosynthesis of Phototrophic Bacteria as Revealed from Genome Analyses.</title>
        <authorList>
            <person name="Imhoff J.F."/>
            <person name="Rahn T."/>
            <person name="Kunzel S."/>
            <person name="Keller A."/>
            <person name="Neulinger S.C."/>
        </authorList>
    </citation>
    <scope>NUCLEOTIDE SEQUENCE</scope>
    <source>
        <strain evidence="1">DSM 11080</strain>
    </source>
</reference>
<proteinExistence type="predicted"/>
<gene>
    <name evidence="1" type="ORF">CKO40_16345</name>
</gene>